<comment type="subcellular location">
    <subcellularLocation>
        <location evidence="2">Nucleus</location>
    </subcellularLocation>
</comment>
<reference evidence="9" key="1">
    <citation type="submission" date="2020-08" db="EMBL/GenBank/DDBJ databases">
        <title>Multicomponent nature underlies the extraordinary mechanical properties of spider dragline silk.</title>
        <authorList>
            <person name="Kono N."/>
            <person name="Nakamura H."/>
            <person name="Mori M."/>
            <person name="Yoshida Y."/>
            <person name="Ohtoshi R."/>
            <person name="Malay A.D."/>
            <person name="Moran D.A.P."/>
            <person name="Tomita M."/>
            <person name="Numata K."/>
            <person name="Arakawa K."/>
        </authorList>
    </citation>
    <scope>NUCLEOTIDE SEQUENCE</scope>
</reference>
<evidence type="ECO:0000256" key="6">
    <source>
        <dbReference type="ARBA" id="ARBA00022801"/>
    </source>
</evidence>
<dbReference type="GO" id="GO:0004518">
    <property type="term" value="F:nuclease activity"/>
    <property type="evidence" value="ECO:0007669"/>
    <property type="project" value="UniProtKB-KW"/>
</dbReference>
<dbReference type="GO" id="GO:0046872">
    <property type="term" value="F:metal ion binding"/>
    <property type="evidence" value="ECO:0007669"/>
    <property type="project" value="UniProtKB-KW"/>
</dbReference>
<dbReference type="GO" id="GO:0005634">
    <property type="term" value="C:nucleus"/>
    <property type="evidence" value="ECO:0007669"/>
    <property type="project" value="UniProtKB-SubCell"/>
</dbReference>
<evidence type="ECO:0000313" key="10">
    <source>
        <dbReference type="Proteomes" id="UP000886998"/>
    </source>
</evidence>
<dbReference type="Pfam" id="PF13359">
    <property type="entry name" value="DDE_Tnp_4"/>
    <property type="match status" value="1"/>
</dbReference>
<gene>
    <name evidence="9" type="primary">At3g55350_4</name>
    <name evidence="9" type="ORF">TNIN_8031</name>
</gene>
<evidence type="ECO:0000256" key="1">
    <source>
        <dbReference type="ARBA" id="ARBA00001968"/>
    </source>
</evidence>
<evidence type="ECO:0000259" key="8">
    <source>
        <dbReference type="Pfam" id="PF13359"/>
    </source>
</evidence>
<comment type="similarity">
    <text evidence="3">Belongs to the HARBI1 family.</text>
</comment>
<dbReference type="GO" id="GO:0016787">
    <property type="term" value="F:hydrolase activity"/>
    <property type="evidence" value="ECO:0007669"/>
    <property type="project" value="UniProtKB-KW"/>
</dbReference>
<evidence type="ECO:0000313" key="9">
    <source>
        <dbReference type="EMBL" id="GFY64895.1"/>
    </source>
</evidence>
<feature type="domain" description="DDE Tnp4" evidence="8">
    <location>
        <begin position="120"/>
        <end position="258"/>
    </location>
</feature>
<comment type="cofactor">
    <cofactor evidence="1">
        <name>a divalent metal cation</name>
        <dbReference type="ChEBI" id="CHEBI:60240"/>
    </cofactor>
</comment>
<keyword evidence="6" id="KW-0378">Hydrolase</keyword>
<evidence type="ECO:0000256" key="7">
    <source>
        <dbReference type="ARBA" id="ARBA00023242"/>
    </source>
</evidence>
<keyword evidence="5" id="KW-0479">Metal-binding</keyword>
<evidence type="ECO:0000256" key="2">
    <source>
        <dbReference type="ARBA" id="ARBA00004123"/>
    </source>
</evidence>
<dbReference type="OrthoDB" id="1681765at2759"/>
<evidence type="ECO:0000256" key="5">
    <source>
        <dbReference type="ARBA" id="ARBA00022723"/>
    </source>
</evidence>
<dbReference type="AlphaFoldDB" id="A0A8X7CG86"/>
<keyword evidence="4" id="KW-0540">Nuclease</keyword>
<dbReference type="PANTHER" id="PTHR22930:SF269">
    <property type="entry name" value="NUCLEASE HARBI1-LIKE PROTEIN"/>
    <property type="match status" value="1"/>
</dbReference>
<proteinExistence type="inferred from homology"/>
<dbReference type="InterPro" id="IPR045249">
    <property type="entry name" value="HARBI1-like"/>
</dbReference>
<dbReference type="EMBL" id="BMAV01015467">
    <property type="protein sequence ID" value="GFY64895.1"/>
    <property type="molecule type" value="Genomic_DNA"/>
</dbReference>
<dbReference type="InterPro" id="IPR027806">
    <property type="entry name" value="HARBI1_dom"/>
</dbReference>
<accession>A0A8X7CG86</accession>
<dbReference type="Proteomes" id="UP000886998">
    <property type="component" value="Unassembled WGS sequence"/>
</dbReference>
<name>A0A8X7CG86_9ARAC</name>
<evidence type="ECO:0000256" key="4">
    <source>
        <dbReference type="ARBA" id="ARBA00022722"/>
    </source>
</evidence>
<dbReference type="PANTHER" id="PTHR22930">
    <property type="match status" value="1"/>
</dbReference>
<sequence length="337" mass="37758">MMTIWIKCMKDSESYRRFLRIDVSTFEELVALVSPSIERNNTSMREAIPAAERIALTLRYLATGETQSSLSYQFRIAQNTISGIIPAVCSAIYHHLGSEIQVPESENEWKMVAEEFWANIVLLAVVDANLKFLYVDVGTNGRVSDGGVWGKSKLRQAITNGDMNIPEAAALPGLASNLPFVIVADDAFPLMPNIMKPYPGSNLSKECLIFNYRLSRARRVSENAFGILAARFRVFGTTILTSVPNTKLIVLAACSLHNFLTNRSKNTYIPEDSADREDILNGVLIEGNWRQNTNQLISCQRISSRGSNYAKDVRDRFCNFFNAEGAVPWQDNNYTLH</sequence>
<organism evidence="9 10">
    <name type="scientific">Trichonephila inaurata madagascariensis</name>
    <dbReference type="NCBI Taxonomy" id="2747483"/>
    <lineage>
        <taxon>Eukaryota</taxon>
        <taxon>Metazoa</taxon>
        <taxon>Ecdysozoa</taxon>
        <taxon>Arthropoda</taxon>
        <taxon>Chelicerata</taxon>
        <taxon>Arachnida</taxon>
        <taxon>Araneae</taxon>
        <taxon>Araneomorphae</taxon>
        <taxon>Entelegynae</taxon>
        <taxon>Araneoidea</taxon>
        <taxon>Nephilidae</taxon>
        <taxon>Trichonephila</taxon>
        <taxon>Trichonephila inaurata</taxon>
    </lineage>
</organism>
<keyword evidence="10" id="KW-1185">Reference proteome</keyword>
<keyword evidence="7" id="KW-0539">Nucleus</keyword>
<protein>
    <submittedName>
        <fullName evidence="9">Protein ALP1-like</fullName>
    </submittedName>
</protein>
<evidence type="ECO:0000256" key="3">
    <source>
        <dbReference type="ARBA" id="ARBA00006958"/>
    </source>
</evidence>
<comment type="caution">
    <text evidence="9">The sequence shown here is derived from an EMBL/GenBank/DDBJ whole genome shotgun (WGS) entry which is preliminary data.</text>
</comment>